<dbReference type="EMBL" id="JAPFRF010000022">
    <property type="protein sequence ID" value="KAJ7304920.1"/>
    <property type="molecule type" value="Genomic_DNA"/>
</dbReference>
<dbReference type="Proteomes" id="UP001142489">
    <property type="component" value="Unassembled WGS sequence"/>
</dbReference>
<reference evidence="2" key="1">
    <citation type="journal article" date="2023" name="DNA Res.">
        <title>Chromosome-level genome assembly of Phrynocephalus forsythii using third-generation DNA sequencing and Hi-C analysis.</title>
        <authorList>
            <person name="Qi Y."/>
            <person name="Zhao W."/>
            <person name="Zhao Y."/>
            <person name="Niu C."/>
            <person name="Cao S."/>
            <person name="Zhang Y."/>
        </authorList>
    </citation>
    <scope>NUCLEOTIDE SEQUENCE</scope>
    <source>
        <tissue evidence="2">Muscle</tissue>
    </source>
</reference>
<organism evidence="2 3">
    <name type="scientific">Phrynocephalus forsythii</name>
    <dbReference type="NCBI Taxonomy" id="171643"/>
    <lineage>
        <taxon>Eukaryota</taxon>
        <taxon>Metazoa</taxon>
        <taxon>Chordata</taxon>
        <taxon>Craniata</taxon>
        <taxon>Vertebrata</taxon>
        <taxon>Euteleostomi</taxon>
        <taxon>Lepidosauria</taxon>
        <taxon>Squamata</taxon>
        <taxon>Bifurcata</taxon>
        <taxon>Unidentata</taxon>
        <taxon>Episquamata</taxon>
        <taxon>Toxicofera</taxon>
        <taxon>Iguania</taxon>
        <taxon>Acrodonta</taxon>
        <taxon>Agamidae</taxon>
        <taxon>Agaminae</taxon>
        <taxon>Phrynocephalus</taxon>
    </lineage>
</organism>
<evidence type="ECO:0000256" key="1">
    <source>
        <dbReference type="SAM" id="MobiDB-lite"/>
    </source>
</evidence>
<protein>
    <submittedName>
        <fullName evidence="2">Uncharacterized protein</fullName>
    </submittedName>
</protein>
<comment type="caution">
    <text evidence="2">The sequence shown here is derived from an EMBL/GenBank/DDBJ whole genome shotgun (WGS) entry which is preliminary data.</text>
</comment>
<feature type="non-terminal residue" evidence="2">
    <location>
        <position position="1"/>
    </location>
</feature>
<gene>
    <name evidence="2" type="ORF">JRQ81_010591</name>
</gene>
<sequence>LPDYPQWRPDFCCGGFYDWTPHHTQSAFPLRREEKATEYSDNRESQKADWNSCARPGPAAHLSLQETAALEGTDGEPLSGVGPSSSGPGGGAELSLPAHLPAHRLLSSR</sequence>
<feature type="compositionally biased region" description="Basic and acidic residues" evidence="1">
    <location>
        <begin position="30"/>
        <end position="47"/>
    </location>
</feature>
<dbReference type="AlphaFoldDB" id="A0A9Q0X7I8"/>
<proteinExistence type="predicted"/>
<feature type="region of interest" description="Disordered" evidence="1">
    <location>
        <begin position="26"/>
        <end position="109"/>
    </location>
</feature>
<evidence type="ECO:0000313" key="2">
    <source>
        <dbReference type="EMBL" id="KAJ7304920.1"/>
    </source>
</evidence>
<name>A0A9Q0X7I8_9SAUR</name>
<accession>A0A9Q0X7I8</accession>
<feature type="compositionally biased region" description="Low complexity" evidence="1">
    <location>
        <begin position="75"/>
        <end position="86"/>
    </location>
</feature>
<evidence type="ECO:0000313" key="3">
    <source>
        <dbReference type="Proteomes" id="UP001142489"/>
    </source>
</evidence>
<keyword evidence="3" id="KW-1185">Reference proteome</keyword>